<evidence type="ECO:0000256" key="1">
    <source>
        <dbReference type="ARBA" id="ARBA00001164"/>
    </source>
</evidence>
<feature type="domain" description="N-(5'phosphoribosyl) anthranilate isomerase (PRAI)" evidence="11">
    <location>
        <begin position="7"/>
        <end position="203"/>
    </location>
</feature>
<evidence type="ECO:0000256" key="9">
    <source>
        <dbReference type="ARBA" id="ARBA00023235"/>
    </source>
</evidence>
<organism evidence="12 13">
    <name type="scientific">SAR324 cluster bacterium</name>
    <dbReference type="NCBI Taxonomy" id="2024889"/>
    <lineage>
        <taxon>Bacteria</taxon>
        <taxon>Deltaproteobacteria</taxon>
        <taxon>SAR324 cluster</taxon>
    </lineage>
</organism>
<dbReference type="Gene3D" id="3.20.20.70">
    <property type="entry name" value="Aldolase class I"/>
    <property type="match status" value="1"/>
</dbReference>
<dbReference type="EMBL" id="NVSR01000110">
    <property type="protein sequence ID" value="PCI25813.1"/>
    <property type="molecule type" value="Genomic_DNA"/>
</dbReference>
<name>A0A2A4SWU8_9DELT</name>
<gene>
    <name evidence="10" type="primary">trpF</name>
    <name evidence="12" type="ORF">COB67_10590</name>
</gene>
<keyword evidence="7 10" id="KW-0822">Tryptophan biosynthesis</keyword>
<keyword evidence="6 10" id="KW-0028">Amino-acid biosynthesis</keyword>
<dbReference type="HAMAP" id="MF_00135">
    <property type="entry name" value="PRAI"/>
    <property type="match status" value="1"/>
</dbReference>
<comment type="similarity">
    <text evidence="3 10">Belongs to the TrpF family.</text>
</comment>
<dbReference type="NCBIfam" id="NF002298">
    <property type="entry name" value="PRK01222.1-4"/>
    <property type="match status" value="1"/>
</dbReference>
<evidence type="ECO:0000313" key="13">
    <source>
        <dbReference type="Proteomes" id="UP000218113"/>
    </source>
</evidence>
<dbReference type="Pfam" id="PF00697">
    <property type="entry name" value="PRAI"/>
    <property type="match status" value="1"/>
</dbReference>
<evidence type="ECO:0000256" key="5">
    <source>
        <dbReference type="ARBA" id="ARBA00022272"/>
    </source>
</evidence>
<dbReference type="PANTHER" id="PTHR42894">
    <property type="entry name" value="N-(5'-PHOSPHORIBOSYL)ANTHRANILATE ISOMERASE"/>
    <property type="match status" value="1"/>
</dbReference>
<evidence type="ECO:0000256" key="7">
    <source>
        <dbReference type="ARBA" id="ARBA00022822"/>
    </source>
</evidence>
<dbReference type="GO" id="GO:0004640">
    <property type="term" value="F:phosphoribosylanthranilate isomerase activity"/>
    <property type="evidence" value="ECO:0007669"/>
    <property type="project" value="UniProtKB-UniRule"/>
</dbReference>
<comment type="catalytic activity">
    <reaction evidence="1 10">
        <text>N-(5-phospho-beta-D-ribosyl)anthranilate = 1-(2-carboxyphenylamino)-1-deoxy-D-ribulose 5-phosphate</text>
        <dbReference type="Rhea" id="RHEA:21540"/>
        <dbReference type="ChEBI" id="CHEBI:18277"/>
        <dbReference type="ChEBI" id="CHEBI:58613"/>
        <dbReference type="EC" id="5.3.1.24"/>
    </reaction>
</comment>
<dbReference type="EC" id="5.3.1.24" evidence="4 10"/>
<evidence type="ECO:0000256" key="2">
    <source>
        <dbReference type="ARBA" id="ARBA00004664"/>
    </source>
</evidence>
<dbReference type="GO" id="GO:0000162">
    <property type="term" value="P:L-tryptophan biosynthetic process"/>
    <property type="evidence" value="ECO:0007669"/>
    <property type="project" value="UniProtKB-UniRule"/>
</dbReference>
<dbReference type="FunFam" id="3.20.20.70:FF:000075">
    <property type="entry name" value="Tryptophan biosynthesis protein TRP1"/>
    <property type="match status" value="1"/>
</dbReference>
<evidence type="ECO:0000256" key="8">
    <source>
        <dbReference type="ARBA" id="ARBA00023141"/>
    </source>
</evidence>
<evidence type="ECO:0000256" key="6">
    <source>
        <dbReference type="ARBA" id="ARBA00022605"/>
    </source>
</evidence>
<dbReference type="Proteomes" id="UP000218113">
    <property type="component" value="Unassembled WGS sequence"/>
</dbReference>
<evidence type="ECO:0000256" key="10">
    <source>
        <dbReference type="HAMAP-Rule" id="MF_00135"/>
    </source>
</evidence>
<evidence type="ECO:0000259" key="11">
    <source>
        <dbReference type="Pfam" id="PF00697"/>
    </source>
</evidence>
<dbReference type="PANTHER" id="PTHR42894:SF1">
    <property type="entry name" value="N-(5'-PHOSPHORIBOSYL)ANTHRANILATE ISOMERASE"/>
    <property type="match status" value="1"/>
</dbReference>
<proteinExistence type="inferred from homology"/>
<comment type="caution">
    <text evidence="12">The sequence shown here is derived from an EMBL/GenBank/DDBJ whole genome shotgun (WGS) entry which is preliminary data.</text>
</comment>
<dbReference type="CDD" id="cd00405">
    <property type="entry name" value="PRAI"/>
    <property type="match status" value="1"/>
</dbReference>
<dbReference type="InterPro" id="IPR013785">
    <property type="entry name" value="Aldolase_TIM"/>
</dbReference>
<reference evidence="13" key="1">
    <citation type="submission" date="2017-08" db="EMBL/GenBank/DDBJ databases">
        <title>A dynamic microbial community with high functional redundancy inhabits the cold, oxic subseafloor aquifer.</title>
        <authorList>
            <person name="Tully B.J."/>
            <person name="Wheat C.G."/>
            <person name="Glazer B.T."/>
            <person name="Huber J.A."/>
        </authorList>
    </citation>
    <scope>NUCLEOTIDE SEQUENCE [LARGE SCALE GENOMIC DNA]</scope>
</reference>
<dbReference type="InterPro" id="IPR044643">
    <property type="entry name" value="TrpF_fam"/>
</dbReference>
<dbReference type="InterPro" id="IPR001240">
    <property type="entry name" value="PRAI_dom"/>
</dbReference>
<evidence type="ECO:0000256" key="3">
    <source>
        <dbReference type="ARBA" id="ARBA00007571"/>
    </source>
</evidence>
<dbReference type="AlphaFoldDB" id="A0A2A4SWU8"/>
<sequence>MSPVKIKVCGLTQKEQALEIASMGVDALGFILYPPSPRYIEPERIKPILEALPPLVKTVGVFVDEAVEEVVRISQQTGLDLVQLHGKETPAYCRELTRQGVSWIKAFRVKEELDQELLAAYQCPSFLLDAWSKQGYGGTGETFNWDLAKPAVEKFQILLAGGITPENVQAAIHQIQPYGIDLSSGVELSPGIKSMPKIRQLLSNIAALS</sequence>
<evidence type="ECO:0000256" key="4">
    <source>
        <dbReference type="ARBA" id="ARBA00012572"/>
    </source>
</evidence>
<dbReference type="InterPro" id="IPR011060">
    <property type="entry name" value="RibuloseP-bd_barrel"/>
</dbReference>
<dbReference type="SUPFAM" id="SSF51366">
    <property type="entry name" value="Ribulose-phoshate binding barrel"/>
    <property type="match status" value="1"/>
</dbReference>
<keyword evidence="9 10" id="KW-0413">Isomerase</keyword>
<protein>
    <recommendedName>
        <fullName evidence="5 10">N-(5'-phosphoribosyl)anthranilate isomerase</fullName>
        <shortName evidence="10">PRAI</shortName>
        <ecNumber evidence="4 10">5.3.1.24</ecNumber>
    </recommendedName>
</protein>
<dbReference type="UniPathway" id="UPA00035">
    <property type="reaction ID" value="UER00042"/>
</dbReference>
<comment type="pathway">
    <text evidence="2 10">Amino-acid biosynthesis; L-tryptophan biosynthesis; L-tryptophan from chorismate: step 3/5.</text>
</comment>
<keyword evidence="8 10" id="KW-0057">Aromatic amino acid biosynthesis</keyword>
<evidence type="ECO:0000313" key="12">
    <source>
        <dbReference type="EMBL" id="PCI25813.1"/>
    </source>
</evidence>
<accession>A0A2A4SWU8</accession>